<evidence type="ECO:0000313" key="3">
    <source>
        <dbReference type="Proteomes" id="UP000075349"/>
    </source>
</evidence>
<dbReference type="EMBL" id="LOMK01000001">
    <property type="protein sequence ID" value="KYN24686.1"/>
    <property type="molecule type" value="Genomic_DNA"/>
</dbReference>
<name>A0A151JG96_9VIBR</name>
<dbReference type="Proteomes" id="UP000075349">
    <property type="component" value="Unassembled WGS sequence"/>
</dbReference>
<evidence type="ECO:0000313" key="1">
    <source>
        <dbReference type="EMBL" id="KYN24585.1"/>
    </source>
</evidence>
<evidence type="ECO:0000313" key="2">
    <source>
        <dbReference type="EMBL" id="KYN24686.1"/>
    </source>
</evidence>
<gene>
    <name evidence="1" type="ORF">AUQ44_01310</name>
    <name evidence="2" type="ORF">AUQ44_02015</name>
</gene>
<proteinExistence type="predicted"/>
<dbReference type="AlphaFoldDB" id="A0A151JG96"/>
<reference evidence="2" key="1">
    <citation type="submission" date="2015-12" db="EMBL/GenBank/DDBJ databases">
        <authorList>
            <person name="Shamseldin A."/>
            <person name="Moawad H."/>
            <person name="Abd El-Rahim W.M."/>
            <person name="Sadowsky M.J."/>
        </authorList>
    </citation>
    <scope>NUCLEOTIDE SEQUENCE [LARGE SCALE GENOMIC DNA]</scope>
    <source>
        <strain evidence="2">2756-81</strain>
    </source>
</reference>
<reference evidence="3" key="2">
    <citation type="submission" date="2015-12" db="EMBL/GenBank/DDBJ databases">
        <authorList>
            <person name="Tarr C.L."/>
            <person name="Gladney L.M."/>
        </authorList>
    </citation>
    <scope>NUCLEOTIDE SEQUENCE [LARGE SCALE GENOMIC DNA]</scope>
    <source>
        <strain evidence="3">2756-81</strain>
    </source>
</reference>
<dbReference type="EMBL" id="LOMK01000001">
    <property type="protein sequence ID" value="KYN24585.1"/>
    <property type="molecule type" value="Genomic_DNA"/>
</dbReference>
<organism evidence="2 3">
    <name type="scientific">Vibrio cidicii</name>
    <dbReference type="NCBI Taxonomy" id="1763883"/>
    <lineage>
        <taxon>Bacteria</taxon>
        <taxon>Pseudomonadati</taxon>
        <taxon>Pseudomonadota</taxon>
        <taxon>Gammaproteobacteria</taxon>
        <taxon>Vibrionales</taxon>
        <taxon>Vibrionaceae</taxon>
        <taxon>Vibrio</taxon>
    </lineage>
</organism>
<accession>A0A151JG96</accession>
<comment type="caution">
    <text evidence="2">The sequence shown here is derived from an EMBL/GenBank/DDBJ whole genome shotgun (WGS) entry which is preliminary data.</text>
</comment>
<protein>
    <submittedName>
        <fullName evidence="2">Uncharacterized protein</fullName>
    </submittedName>
</protein>
<sequence>MKINCLQPVFSSSGHSFRLLGKSALFANASFEELPQLSFGIARGEPFCRKVALEVSFSL</sequence>